<keyword evidence="2" id="KW-0134">Cell wall</keyword>
<dbReference type="Pfam" id="PF01185">
    <property type="entry name" value="Hydrophobin"/>
    <property type="match status" value="1"/>
</dbReference>
<dbReference type="KEGG" id="fvr:FVEG_10008"/>
<reference evidence="3 4" key="1">
    <citation type="journal article" date="2010" name="Nature">
        <title>Comparative genomics reveals mobile pathogenicity chromosomes in Fusarium.</title>
        <authorList>
            <person name="Ma L.J."/>
            <person name="van der Does H.C."/>
            <person name="Borkovich K.A."/>
            <person name="Coleman J.J."/>
            <person name="Daboussi M.J."/>
            <person name="Di Pietro A."/>
            <person name="Dufresne M."/>
            <person name="Freitag M."/>
            <person name="Grabherr M."/>
            <person name="Henrissat B."/>
            <person name="Houterman P.M."/>
            <person name="Kang S."/>
            <person name="Shim W.B."/>
            <person name="Woloshuk C."/>
            <person name="Xie X."/>
            <person name="Xu J.R."/>
            <person name="Antoniw J."/>
            <person name="Baker S.E."/>
            <person name="Bluhm B.H."/>
            <person name="Breakspear A."/>
            <person name="Brown D.W."/>
            <person name="Butchko R.A."/>
            <person name="Chapman S."/>
            <person name="Coulson R."/>
            <person name="Coutinho P.M."/>
            <person name="Danchin E.G."/>
            <person name="Diener A."/>
            <person name="Gale L.R."/>
            <person name="Gardiner D.M."/>
            <person name="Goff S."/>
            <person name="Hammond-Kosack K.E."/>
            <person name="Hilburn K."/>
            <person name="Hua-Van A."/>
            <person name="Jonkers W."/>
            <person name="Kazan K."/>
            <person name="Kodira C.D."/>
            <person name="Koehrsen M."/>
            <person name="Kumar L."/>
            <person name="Lee Y.H."/>
            <person name="Li L."/>
            <person name="Manners J.M."/>
            <person name="Miranda-Saavedra D."/>
            <person name="Mukherjee M."/>
            <person name="Park G."/>
            <person name="Park J."/>
            <person name="Park S.Y."/>
            <person name="Proctor R.H."/>
            <person name="Regev A."/>
            <person name="Ruiz-Roldan M.C."/>
            <person name="Sain D."/>
            <person name="Sakthikumar S."/>
            <person name="Sykes S."/>
            <person name="Schwartz D.C."/>
            <person name="Turgeon B.G."/>
            <person name="Wapinski I."/>
            <person name="Yoder O."/>
            <person name="Young S."/>
            <person name="Zeng Q."/>
            <person name="Zhou S."/>
            <person name="Galagan J."/>
            <person name="Cuomo C.A."/>
            <person name="Kistler H.C."/>
            <person name="Rep M."/>
        </authorList>
    </citation>
    <scope>NUCLEOTIDE SEQUENCE [LARGE SCALE GENOMIC DNA]</scope>
    <source>
        <strain evidence="4">M3125 / FGSC 7600</strain>
    </source>
</reference>
<dbReference type="EMBL" id="DS022255">
    <property type="protein sequence ID" value="EWG50887.1"/>
    <property type="molecule type" value="Genomic_DNA"/>
</dbReference>
<evidence type="ECO:0000256" key="1">
    <source>
        <dbReference type="ARBA" id="ARBA00023157"/>
    </source>
</evidence>
<feature type="chain" id="PRO_5013987699" description="Hydrophobin" evidence="2">
    <location>
        <begin position="17"/>
        <end position="125"/>
    </location>
</feature>
<name>W7N2I2_GIBM7</name>
<keyword evidence="2" id="KW-0964">Secreted</keyword>
<dbReference type="GO" id="GO:0005199">
    <property type="term" value="F:structural constituent of cell wall"/>
    <property type="evidence" value="ECO:0007669"/>
    <property type="project" value="InterPro"/>
</dbReference>
<keyword evidence="2" id="KW-0732">Signal</keyword>
<dbReference type="GO" id="GO:0009277">
    <property type="term" value="C:fungal-type cell wall"/>
    <property type="evidence" value="ECO:0007669"/>
    <property type="project" value="InterPro"/>
</dbReference>
<dbReference type="EMBL" id="CM000586">
    <property type="protein sequence ID" value="EWG50887.1"/>
    <property type="molecule type" value="Genomic_DNA"/>
</dbReference>
<evidence type="ECO:0000256" key="2">
    <source>
        <dbReference type="RuleBase" id="RU365009"/>
    </source>
</evidence>
<gene>
    <name evidence="3" type="ORF">FVEG_10008</name>
</gene>
<dbReference type="HOGENOM" id="CLU_1959765_0_0_1"/>
<dbReference type="Proteomes" id="UP000009096">
    <property type="component" value="Chromosome 9"/>
</dbReference>
<dbReference type="InterPro" id="IPR001338">
    <property type="entry name" value="Class_I_Hydrophobin"/>
</dbReference>
<proteinExistence type="inferred from homology"/>
<comment type="subcellular location">
    <subcellularLocation>
        <location evidence="2">Secreted</location>
        <location evidence="2">Cell wall</location>
    </subcellularLocation>
</comment>
<dbReference type="GeneID" id="30067625"/>
<dbReference type="VEuPathDB" id="FungiDB:FVEG_10008"/>
<dbReference type="OrthoDB" id="5072680at2759"/>
<feature type="signal peptide" evidence="2">
    <location>
        <begin position="1"/>
        <end position="16"/>
    </location>
</feature>
<keyword evidence="1 2" id="KW-1015">Disulfide bond</keyword>
<dbReference type="AlphaFoldDB" id="W7N2I2"/>
<keyword evidence="4" id="KW-1185">Reference proteome</keyword>
<comment type="similarity">
    <text evidence="2">Belongs to the fungal hydrophobin family.</text>
</comment>
<accession>W7N2I2</accession>
<protein>
    <recommendedName>
        <fullName evidence="2">Hydrophobin</fullName>
    </recommendedName>
</protein>
<evidence type="ECO:0000313" key="3">
    <source>
        <dbReference type="EMBL" id="EWG50887.1"/>
    </source>
</evidence>
<evidence type="ECO:0000313" key="4">
    <source>
        <dbReference type="Proteomes" id="UP000009096"/>
    </source>
</evidence>
<organism evidence="3 4">
    <name type="scientific">Gibberella moniliformis (strain M3125 / FGSC 7600)</name>
    <name type="common">Maize ear and stalk rot fungus</name>
    <name type="synonym">Fusarium verticillioides</name>
    <dbReference type="NCBI Taxonomy" id="334819"/>
    <lineage>
        <taxon>Eukaryota</taxon>
        <taxon>Fungi</taxon>
        <taxon>Dikarya</taxon>
        <taxon>Ascomycota</taxon>
        <taxon>Pezizomycotina</taxon>
        <taxon>Sordariomycetes</taxon>
        <taxon>Hypocreomycetidae</taxon>
        <taxon>Hypocreales</taxon>
        <taxon>Nectriaceae</taxon>
        <taxon>Fusarium</taxon>
        <taxon>Fusarium fujikuroi species complex</taxon>
    </lineage>
</organism>
<dbReference type="RefSeq" id="XP_018757078.1">
    <property type="nucleotide sequence ID" value="XM_018899075.1"/>
</dbReference>
<sequence>MHFMTIITVFTSAIAALSLKGRRKPRVEGLKVSEAQAVCGPDTSVRCCSNKAGNAKNNNKGGLLGLSSTNSKTSDSYVNLSLNIIGILDGTLEQKCSGNVVCCRDFRLTDIIGDTRPCIDLSNLL</sequence>